<accession>A0A6M3L8F4</accession>
<protein>
    <submittedName>
        <fullName evidence="1">Uncharacterized protein</fullName>
    </submittedName>
</protein>
<proteinExistence type="predicted"/>
<reference evidence="1" key="1">
    <citation type="submission" date="2020-03" db="EMBL/GenBank/DDBJ databases">
        <title>The deep terrestrial virosphere.</title>
        <authorList>
            <person name="Holmfeldt K."/>
            <person name="Nilsson E."/>
            <person name="Simone D."/>
            <person name="Lopez-Fernandez M."/>
            <person name="Wu X."/>
            <person name="de Brujin I."/>
            <person name="Lundin D."/>
            <person name="Andersson A."/>
            <person name="Bertilsson S."/>
            <person name="Dopson M."/>
        </authorList>
    </citation>
    <scope>NUCLEOTIDE SEQUENCE</scope>
    <source>
        <strain evidence="1">MM415B02558</strain>
    </source>
</reference>
<sequence length="90" mass="9502">MTAINSLIMAAKVLEGCDRGCTGASLDEAVALLDRAMANLHGPDRVRVMDAIGSLFGRTASNFLAQRREIIEIIKSVAAGLPFRGTSANL</sequence>
<dbReference type="AlphaFoldDB" id="A0A6M3L8F4"/>
<organism evidence="1">
    <name type="scientific">viral metagenome</name>
    <dbReference type="NCBI Taxonomy" id="1070528"/>
    <lineage>
        <taxon>unclassified sequences</taxon>
        <taxon>metagenomes</taxon>
        <taxon>organismal metagenomes</taxon>
    </lineage>
</organism>
<name>A0A6M3L8F4_9ZZZZ</name>
<gene>
    <name evidence="1" type="ORF">MM415B02558_0016</name>
</gene>
<dbReference type="EMBL" id="MT142843">
    <property type="protein sequence ID" value="QJA89398.1"/>
    <property type="molecule type" value="Genomic_DNA"/>
</dbReference>
<evidence type="ECO:0000313" key="1">
    <source>
        <dbReference type="EMBL" id="QJA89398.1"/>
    </source>
</evidence>